<reference evidence="1" key="1">
    <citation type="submission" date="2014-11" db="EMBL/GenBank/DDBJ databases">
        <authorList>
            <person name="Amaro Gonzalez C."/>
        </authorList>
    </citation>
    <scope>NUCLEOTIDE SEQUENCE</scope>
</reference>
<organism evidence="1">
    <name type="scientific">Anguilla anguilla</name>
    <name type="common">European freshwater eel</name>
    <name type="synonym">Muraena anguilla</name>
    <dbReference type="NCBI Taxonomy" id="7936"/>
    <lineage>
        <taxon>Eukaryota</taxon>
        <taxon>Metazoa</taxon>
        <taxon>Chordata</taxon>
        <taxon>Craniata</taxon>
        <taxon>Vertebrata</taxon>
        <taxon>Euteleostomi</taxon>
        <taxon>Actinopterygii</taxon>
        <taxon>Neopterygii</taxon>
        <taxon>Teleostei</taxon>
        <taxon>Anguilliformes</taxon>
        <taxon>Anguillidae</taxon>
        <taxon>Anguilla</taxon>
    </lineage>
</organism>
<dbReference type="EMBL" id="GBXM01054341">
    <property type="protein sequence ID" value="JAH54236.1"/>
    <property type="molecule type" value="Transcribed_RNA"/>
</dbReference>
<reference evidence="1" key="2">
    <citation type="journal article" date="2015" name="Fish Shellfish Immunol.">
        <title>Early steps in the European eel (Anguilla anguilla)-Vibrio vulnificus interaction in the gills: Role of the RtxA13 toxin.</title>
        <authorList>
            <person name="Callol A."/>
            <person name="Pajuelo D."/>
            <person name="Ebbesson L."/>
            <person name="Teles M."/>
            <person name="MacKenzie S."/>
            <person name="Amaro C."/>
        </authorList>
    </citation>
    <scope>NUCLEOTIDE SEQUENCE</scope>
</reference>
<accession>A0A0E9TKY2</accession>
<sequence length="33" mass="3617">MINSIPIPKLYSAKGDLGLVWEHIFKCSGQLTG</sequence>
<evidence type="ECO:0000313" key="1">
    <source>
        <dbReference type="EMBL" id="JAH54236.1"/>
    </source>
</evidence>
<proteinExistence type="predicted"/>
<name>A0A0E9TKY2_ANGAN</name>
<protein>
    <submittedName>
        <fullName evidence="1">Uncharacterized protein</fullName>
    </submittedName>
</protein>
<dbReference type="AlphaFoldDB" id="A0A0E9TKY2"/>